<feature type="coiled-coil region" evidence="1">
    <location>
        <begin position="356"/>
        <end position="390"/>
    </location>
</feature>
<evidence type="ECO:0008006" key="5">
    <source>
        <dbReference type="Google" id="ProtNLM"/>
    </source>
</evidence>
<feature type="coiled-coil region" evidence="1">
    <location>
        <begin position="92"/>
        <end position="119"/>
    </location>
</feature>
<proteinExistence type="predicted"/>
<keyword evidence="1" id="KW-0175">Coiled coil</keyword>
<feature type="chain" id="PRO_5005188717" description="MalT-like TPR region domain-containing protein" evidence="3">
    <location>
        <begin position="20"/>
        <end position="517"/>
    </location>
</feature>
<feature type="signal peptide" evidence="3">
    <location>
        <begin position="1"/>
        <end position="19"/>
    </location>
</feature>
<protein>
    <recommendedName>
        <fullName evidence="5">MalT-like TPR region domain-containing protein</fullName>
    </recommendedName>
</protein>
<dbReference type="Gene3D" id="1.25.40.10">
    <property type="entry name" value="Tetratricopeptide repeat domain"/>
    <property type="match status" value="1"/>
</dbReference>
<dbReference type="InterPro" id="IPR011990">
    <property type="entry name" value="TPR-like_helical_dom_sf"/>
</dbReference>
<keyword evidence="3" id="KW-0732">Signal</keyword>
<dbReference type="SUPFAM" id="SSF48452">
    <property type="entry name" value="TPR-like"/>
    <property type="match status" value="2"/>
</dbReference>
<dbReference type="VEuPathDB" id="CryptoDB:Cvel_15639"/>
<gene>
    <name evidence="4" type="ORF">Cvel_15639</name>
</gene>
<dbReference type="EMBL" id="CDMZ01000182">
    <property type="protein sequence ID" value="CEM08691.1"/>
    <property type="molecule type" value="Genomic_DNA"/>
</dbReference>
<feature type="region of interest" description="Disordered" evidence="2">
    <location>
        <begin position="46"/>
        <end position="65"/>
    </location>
</feature>
<name>A0A0G4F7N6_9ALVE</name>
<evidence type="ECO:0000313" key="4">
    <source>
        <dbReference type="EMBL" id="CEM08691.1"/>
    </source>
</evidence>
<evidence type="ECO:0000256" key="2">
    <source>
        <dbReference type="SAM" id="MobiDB-lite"/>
    </source>
</evidence>
<reference evidence="4" key="1">
    <citation type="submission" date="2014-11" db="EMBL/GenBank/DDBJ databases">
        <authorList>
            <person name="Otto D Thomas"/>
            <person name="Naeem Raeece"/>
        </authorList>
    </citation>
    <scope>NUCLEOTIDE SEQUENCE</scope>
</reference>
<evidence type="ECO:0000256" key="3">
    <source>
        <dbReference type="SAM" id="SignalP"/>
    </source>
</evidence>
<organism evidence="4">
    <name type="scientific">Chromera velia CCMP2878</name>
    <dbReference type="NCBI Taxonomy" id="1169474"/>
    <lineage>
        <taxon>Eukaryota</taxon>
        <taxon>Sar</taxon>
        <taxon>Alveolata</taxon>
        <taxon>Colpodellida</taxon>
        <taxon>Chromeraceae</taxon>
        <taxon>Chromera</taxon>
    </lineage>
</organism>
<dbReference type="AlphaFoldDB" id="A0A0G4F7N6"/>
<accession>A0A0G4F7N6</accession>
<evidence type="ECO:0000256" key="1">
    <source>
        <dbReference type="SAM" id="Coils"/>
    </source>
</evidence>
<sequence length="517" mass="57129">MIFRALLGVPLVALCLASAGRTPPYMQGRRCRRRLSLGGFVLCNGQDDRKNGEGGGDEEAPAAPSAQEVTAAVEKLKAEGVVLEQGKIEGENMSAEDAFRKLQERAEEVRRRETEAADQKIAEVNATLSNVTKGSIEEAELLLKRADYLAMTWRPTEALTSYTSALEGFTKNDNAEGMKRSRKHMGLALVDADEVEKAASVFPEFFDSLSDEEPLDVAHQKAGIALHFFQTERETEYAAGLLEEALDTFRDYGAMAKNQLAFLCLFHLARFKDKKRNDALGALENWSELCRHMVTPREHAVASSTPSKGIFSFLNSKKGGGEGTDGAGKPSSSQSLAKTHSDAELLLLKAQLQVRVSKFREAVDTLDEVLERLEAESRKVENASQMLESQVLQARFFKSQAFVGLQEFKVAEKEMLSLLSKFQDKLEALGREGFLKVYFLQEALGKIQLQMGKCADAEKTLVEALGKLKSAGANPELAAPFMEKIEQKIEECRVKIIERGKKGIRGMVQQLMPGKKR</sequence>